<keyword evidence="6" id="KW-1185">Reference proteome</keyword>
<feature type="region of interest" description="Disordered" evidence="3">
    <location>
        <begin position="1"/>
        <end position="20"/>
    </location>
</feature>
<feature type="non-terminal residue" evidence="5">
    <location>
        <position position="1"/>
    </location>
</feature>
<dbReference type="PANTHER" id="PTHR43775:SF51">
    <property type="entry name" value="INACTIVE PHENOLPHTHIOCEROL SYNTHESIS POLYKETIDE SYNTHASE TYPE I PKS1-RELATED"/>
    <property type="match status" value="1"/>
</dbReference>
<dbReference type="InterPro" id="IPR014043">
    <property type="entry name" value="Acyl_transferase_dom"/>
</dbReference>
<keyword evidence="1" id="KW-0808">Transferase</keyword>
<evidence type="ECO:0000256" key="3">
    <source>
        <dbReference type="SAM" id="MobiDB-lite"/>
    </source>
</evidence>
<dbReference type="Pfam" id="PF00698">
    <property type="entry name" value="Acyl_transf_1"/>
    <property type="match status" value="1"/>
</dbReference>
<proteinExistence type="predicted"/>
<evidence type="ECO:0000313" key="6">
    <source>
        <dbReference type="Proteomes" id="UP000176101"/>
    </source>
</evidence>
<dbReference type="AlphaFoldDB" id="A0A1E7KII5"/>
<feature type="region of interest" description="Disordered" evidence="3">
    <location>
        <begin position="105"/>
        <end position="136"/>
    </location>
</feature>
<dbReference type="GO" id="GO:0004312">
    <property type="term" value="F:fatty acid synthase activity"/>
    <property type="evidence" value="ECO:0007669"/>
    <property type="project" value="TreeGrafter"/>
</dbReference>
<dbReference type="PROSITE" id="PS52004">
    <property type="entry name" value="KS3_2"/>
    <property type="match status" value="1"/>
</dbReference>
<evidence type="ECO:0000259" key="4">
    <source>
        <dbReference type="PROSITE" id="PS52004"/>
    </source>
</evidence>
<accession>A0A1E7KII5</accession>
<protein>
    <recommendedName>
        <fullName evidence="4">Ketosynthase family 3 (KS3) domain-containing protein</fullName>
    </recommendedName>
</protein>
<feature type="non-terminal residue" evidence="5">
    <location>
        <position position="417"/>
    </location>
</feature>
<reference evidence="5 6" key="1">
    <citation type="journal article" date="2016" name="Front. Microbiol.">
        <title>Comparative Genomics Analysis of Streptomyces Species Reveals Their Adaptation to the Marine Environment and Their Diversity at the Genomic Level.</title>
        <authorList>
            <person name="Tian X."/>
            <person name="Zhang Z."/>
            <person name="Yang T."/>
            <person name="Chen M."/>
            <person name="Li J."/>
            <person name="Chen F."/>
            <person name="Yang J."/>
            <person name="Li W."/>
            <person name="Zhang B."/>
            <person name="Zhang Z."/>
            <person name="Wu J."/>
            <person name="Zhang C."/>
            <person name="Long L."/>
            <person name="Xiao J."/>
        </authorList>
    </citation>
    <scope>NUCLEOTIDE SEQUENCE [LARGE SCALE GENOMIC DNA]</scope>
    <source>
        <strain evidence="5 6">SCSIO 02100</strain>
    </source>
</reference>
<dbReference type="Pfam" id="PF22621">
    <property type="entry name" value="CurL-like_PKS_C"/>
    <property type="match status" value="1"/>
</dbReference>
<dbReference type="InterPro" id="IPR050091">
    <property type="entry name" value="PKS_NRPS_Biosynth_Enz"/>
</dbReference>
<evidence type="ECO:0000256" key="2">
    <source>
        <dbReference type="ARBA" id="ARBA00023268"/>
    </source>
</evidence>
<dbReference type="EMBL" id="LJGU01000116">
    <property type="protein sequence ID" value="OEV03707.1"/>
    <property type="molecule type" value="Genomic_DNA"/>
</dbReference>
<dbReference type="PANTHER" id="PTHR43775">
    <property type="entry name" value="FATTY ACID SYNTHASE"/>
    <property type="match status" value="1"/>
</dbReference>
<dbReference type="Gene3D" id="3.40.47.10">
    <property type="match status" value="1"/>
</dbReference>
<comment type="caution">
    <text evidence="5">The sequence shown here is derived from an EMBL/GenBank/DDBJ whole genome shotgun (WGS) entry which is preliminary data.</text>
</comment>
<dbReference type="InterPro" id="IPR014031">
    <property type="entry name" value="Ketoacyl_synth_C"/>
</dbReference>
<dbReference type="InterPro" id="IPR016039">
    <property type="entry name" value="Thiolase-like"/>
</dbReference>
<dbReference type="Proteomes" id="UP000176101">
    <property type="component" value="Unassembled WGS sequence"/>
</dbReference>
<dbReference type="InterPro" id="IPR016035">
    <property type="entry name" value="Acyl_Trfase/lysoPLipase"/>
</dbReference>
<dbReference type="STRING" id="1075402.AN216_10705"/>
<dbReference type="SUPFAM" id="SSF53901">
    <property type="entry name" value="Thiolase-like"/>
    <property type="match status" value="1"/>
</dbReference>
<feature type="domain" description="Ketosynthase family 3 (KS3)" evidence="4">
    <location>
        <begin position="1"/>
        <end position="155"/>
    </location>
</feature>
<dbReference type="SMART" id="SM00827">
    <property type="entry name" value="PKS_AT"/>
    <property type="match status" value="1"/>
</dbReference>
<dbReference type="CDD" id="cd00833">
    <property type="entry name" value="PKS"/>
    <property type="match status" value="1"/>
</dbReference>
<evidence type="ECO:0000313" key="5">
    <source>
        <dbReference type="EMBL" id="OEV03707.1"/>
    </source>
</evidence>
<dbReference type="GO" id="GO:0006633">
    <property type="term" value="P:fatty acid biosynthetic process"/>
    <property type="evidence" value="ECO:0007669"/>
    <property type="project" value="TreeGrafter"/>
</dbReference>
<dbReference type="Gene3D" id="3.40.366.10">
    <property type="entry name" value="Malonyl-Coenzyme A Acyl Carrier Protein, domain 2"/>
    <property type="match status" value="1"/>
</dbReference>
<dbReference type="InterPro" id="IPR001227">
    <property type="entry name" value="Ac_transferase_dom_sf"/>
</dbReference>
<dbReference type="SMART" id="SM00825">
    <property type="entry name" value="PKS_KS"/>
    <property type="match status" value="1"/>
</dbReference>
<evidence type="ECO:0000256" key="1">
    <source>
        <dbReference type="ARBA" id="ARBA00022679"/>
    </source>
</evidence>
<dbReference type="RefSeq" id="WP_420855712.1">
    <property type="nucleotide sequence ID" value="NZ_LJGU01000116.1"/>
</dbReference>
<sequence length="417" mass="43262">GLQPGDVDAVEAHGTGTTLGDPIEAQALLGTYGKGRDADRPLWLGSLKSNIGHTQAAAGVGGVIKMVQAIRHGLLPRTLHVDQPASAVDWTEGEVRLLTEACEWPRTSTGGTDVDGDTDQAAGSDEQSEPTARPRRAAVSAFGVSGTNAHAIIEQAPATAAEAETEADSAGDRPACPLPYLPWALSARTPEALAAQAERLLAYVQARPEAGSQDVARALVTTRTTFAERAVVWGADRAELGAGLAAVAAGESAANVVRGVARRGGRVGFVFAGQGAQRWGMGRELYAAFPVFADAFDEVCARLDGELDRPLRDVVFGEDAEAGDGLGETGVTQPALFAFEVALFRLVESWGVRPDVLLGHSIGELAAAYVAGVWSLEDACVVVAARGRLMQALPRDGAMVAIEASEAEVASLLVGRA</sequence>
<organism evidence="5 6">
    <name type="scientific">Streptomyces oceani</name>
    <dbReference type="NCBI Taxonomy" id="1075402"/>
    <lineage>
        <taxon>Bacteria</taxon>
        <taxon>Bacillati</taxon>
        <taxon>Actinomycetota</taxon>
        <taxon>Actinomycetes</taxon>
        <taxon>Kitasatosporales</taxon>
        <taxon>Streptomycetaceae</taxon>
        <taxon>Streptomyces</taxon>
    </lineage>
</organism>
<gene>
    <name evidence="5" type="ORF">AN216_10705</name>
</gene>
<dbReference type="Pfam" id="PF02801">
    <property type="entry name" value="Ketoacyl-synt_C"/>
    <property type="match status" value="1"/>
</dbReference>
<name>A0A1E7KII5_9ACTN</name>
<dbReference type="InterPro" id="IPR020841">
    <property type="entry name" value="PKS_Beta-ketoAc_synthase_dom"/>
</dbReference>
<keyword evidence="2" id="KW-0511">Multifunctional enzyme</keyword>
<dbReference type="SUPFAM" id="SSF52151">
    <property type="entry name" value="FabD/lysophospholipase-like"/>
    <property type="match status" value="1"/>
</dbReference>